<dbReference type="Gene3D" id="1.20.58.1040">
    <property type="match status" value="1"/>
</dbReference>
<feature type="signal peptide" evidence="3">
    <location>
        <begin position="1"/>
        <end position="20"/>
    </location>
</feature>
<name>A0A022QMM8_ERYGU</name>
<accession>A0A022QMM8</accession>
<dbReference type="InterPro" id="IPR044788">
    <property type="entry name" value="X8_dom_prot"/>
</dbReference>
<feature type="region of interest" description="Disordered" evidence="2">
    <location>
        <begin position="170"/>
        <end position="191"/>
    </location>
</feature>
<dbReference type="Proteomes" id="UP000030748">
    <property type="component" value="Unassembled WGS sequence"/>
</dbReference>
<dbReference type="InterPro" id="IPR012946">
    <property type="entry name" value="X8"/>
</dbReference>
<evidence type="ECO:0000313" key="6">
    <source>
        <dbReference type="Proteomes" id="UP000030748"/>
    </source>
</evidence>
<dbReference type="KEGG" id="egt:105967596"/>
<dbReference type="EMBL" id="KI631311">
    <property type="protein sequence ID" value="EYU28859.1"/>
    <property type="molecule type" value="Genomic_DNA"/>
</dbReference>
<feature type="chain" id="PRO_5001504213" description="X8 domain-containing protein" evidence="3">
    <location>
        <begin position="21"/>
        <end position="216"/>
    </location>
</feature>
<gene>
    <name evidence="5" type="ORF">MIMGU_mgv1a013571mg</name>
</gene>
<keyword evidence="1 3" id="KW-0732">Signal</keyword>
<dbReference type="PhylomeDB" id="A0A022QMM8"/>
<evidence type="ECO:0000256" key="3">
    <source>
        <dbReference type="SAM" id="SignalP"/>
    </source>
</evidence>
<dbReference type="PANTHER" id="PTHR31044">
    <property type="entry name" value="BETA-1,3 GLUCANASE"/>
    <property type="match status" value="1"/>
</dbReference>
<dbReference type="OMA" id="CSAITSN"/>
<dbReference type="STRING" id="4155.A0A022QMM8"/>
<evidence type="ECO:0000313" key="5">
    <source>
        <dbReference type="EMBL" id="EYU28859.1"/>
    </source>
</evidence>
<organism evidence="5 6">
    <name type="scientific">Erythranthe guttata</name>
    <name type="common">Yellow monkey flower</name>
    <name type="synonym">Mimulus guttatus</name>
    <dbReference type="NCBI Taxonomy" id="4155"/>
    <lineage>
        <taxon>Eukaryota</taxon>
        <taxon>Viridiplantae</taxon>
        <taxon>Streptophyta</taxon>
        <taxon>Embryophyta</taxon>
        <taxon>Tracheophyta</taxon>
        <taxon>Spermatophyta</taxon>
        <taxon>Magnoliopsida</taxon>
        <taxon>eudicotyledons</taxon>
        <taxon>Gunneridae</taxon>
        <taxon>Pentapetalae</taxon>
        <taxon>asterids</taxon>
        <taxon>lamiids</taxon>
        <taxon>Lamiales</taxon>
        <taxon>Phrymaceae</taxon>
        <taxon>Erythranthe</taxon>
    </lineage>
</organism>
<evidence type="ECO:0000256" key="2">
    <source>
        <dbReference type="SAM" id="MobiDB-lite"/>
    </source>
</evidence>
<feature type="domain" description="X8" evidence="4">
    <location>
        <begin position="21"/>
        <end position="106"/>
    </location>
</feature>
<dbReference type="SMART" id="SM00768">
    <property type="entry name" value="X8"/>
    <property type="match status" value="1"/>
</dbReference>
<evidence type="ECO:0000259" key="4">
    <source>
        <dbReference type="SMART" id="SM00768"/>
    </source>
</evidence>
<keyword evidence="6" id="KW-1185">Reference proteome</keyword>
<dbReference type="Pfam" id="PF07983">
    <property type="entry name" value="X8"/>
    <property type="match status" value="1"/>
</dbReference>
<dbReference type="AlphaFoldDB" id="A0A022QMM8"/>
<evidence type="ECO:0000256" key="1">
    <source>
        <dbReference type="ARBA" id="ARBA00022729"/>
    </source>
</evidence>
<protein>
    <recommendedName>
        <fullName evidence="4">X8 domain-containing protein</fullName>
    </recommendedName>
</protein>
<sequence length="216" mass="21122">MAVFAVGLVFLLAFAGYSDASYCVCNNGLSDAVLQKNIDYACGAGADCSAILQSGPCFNPNTVKDHCNYAVNSYYQRKGQIPGSCDFQATASVSTVAPSTTSGCVYQSTPSTGGSTTPVVGGTPAIGGTPAVGGTPAFGGTPAVGGTPTMGGTPMTPTMGGGTTNPGSTMTPGFGLGPTGSGFSNTDSSGGAKVVLSRSGGTFAVLGLILITAIRV</sequence>
<reference evidence="5 6" key="1">
    <citation type="journal article" date="2013" name="Proc. Natl. Acad. Sci. U.S.A.">
        <title>Fine-scale variation in meiotic recombination in Mimulus inferred from population shotgun sequencing.</title>
        <authorList>
            <person name="Hellsten U."/>
            <person name="Wright K.M."/>
            <person name="Jenkins J."/>
            <person name="Shu S."/>
            <person name="Yuan Y."/>
            <person name="Wessler S.R."/>
            <person name="Schmutz J."/>
            <person name="Willis J.H."/>
            <person name="Rokhsar D.S."/>
        </authorList>
    </citation>
    <scope>NUCLEOTIDE SEQUENCE [LARGE SCALE GENOMIC DNA]</scope>
    <source>
        <strain evidence="6">cv. DUN x IM62</strain>
    </source>
</reference>
<proteinExistence type="predicted"/>
<dbReference type="OrthoDB" id="1930814at2759"/>
<dbReference type="PANTHER" id="PTHR31044:SF60">
    <property type="entry name" value="PLASMODESMATA CALLOSE-BINDING PROTEIN 4"/>
    <property type="match status" value="1"/>
</dbReference>
<dbReference type="GO" id="GO:0009506">
    <property type="term" value="C:plasmodesma"/>
    <property type="evidence" value="ECO:0007669"/>
    <property type="project" value="UniProtKB-ARBA"/>
</dbReference>
<dbReference type="eggNOG" id="ENOG502S0BH">
    <property type="taxonomic scope" value="Eukaryota"/>
</dbReference>